<dbReference type="AlphaFoldDB" id="A0A9Q1HKZ0"/>
<feature type="region of interest" description="Disordered" evidence="1">
    <location>
        <begin position="74"/>
        <end position="117"/>
    </location>
</feature>
<evidence type="ECO:0000313" key="3">
    <source>
        <dbReference type="Proteomes" id="UP001152320"/>
    </source>
</evidence>
<comment type="caution">
    <text evidence="2">The sequence shown here is derived from an EMBL/GenBank/DDBJ whole genome shotgun (WGS) entry which is preliminary data.</text>
</comment>
<evidence type="ECO:0000313" key="2">
    <source>
        <dbReference type="EMBL" id="KAJ8048958.1"/>
    </source>
</evidence>
<organism evidence="2 3">
    <name type="scientific">Holothuria leucospilota</name>
    <name type="common">Black long sea cucumber</name>
    <name type="synonym">Mertensiothuria leucospilota</name>
    <dbReference type="NCBI Taxonomy" id="206669"/>
    <lineage>
        <taxon>Eukaryota</taxon>
        <taxon>Metazoa</taxon>
        <taxon>Echinodermata</taxon>
        <taxon>Eleutherozoa</taxon>
        <taxon>Echinozoa</taxon>
        <taxon>Holothuroidea</taxon>
        <taxon>Aspidochirotacea</taxon>
        <taxon>Aspidochirotida</taxon>
        <taxon>Holothuriidae</taxon>
        <taxon>Holothuria</taxon>
    </lineage>
</organism>
<gene>
    <name evidence="2" type="ORF">HOLleu_01479</name>
</gene>
<keyword evidence="3" id="KW-1185">Reference proteome</keyword>
<feature type="compositionally biased region" description="Polar residues" evidence="1">
    <location>
        <begin position="92"/>
        <end position="101"/>
    </location>
</feature>
<accession>A0A9Q1HKZ0</accession>
<dbReference type="EMBL" id="JAIZAY010000001">
    <property type="protein sequence ID" value="KAJ8048958.1"/>
    <property type="molecule type" value="Genomic_DNA"/>
</dbReference>
<protein>
    <submittedName>
        <fullName evidence="2">Uncharacterized protein</fullName>
    </submittedName>
</protein>
<dbReference type="Proteomes" id="UP001152320">
    <property type="component" value="Chromosome 1"/>
</dbReference>
<proteinExistence type="predicted"/>
<sequence length="156" mass="17383">MSDLENAISATLGLEKDELILQSYEKLFDDYANIEVERIAGPTKIMVKVKAPVINFPVTINVNKDNMIQDVSDSHFTSEESLRPVSPRTESDSPSINSTVVHLSDEDTEDSSNEEQKGLETFRMLPPPLLQWSLLLEDLHLSAGSQVLPSLCNLQQ</sequence>
<evidence type="ECO:0000256" key="1">
    <source>
        <dbReference type="SAM" id="MobiDB-lite"/>
    </source>
</evidence>
<name>A0A9Q1HKZ0_HOLLE</name>
<reference evidence="2" key="1">
    <citation type="submission" date="2021-10" db="EMBL/GenBank/DDBJ databases">
        <title>Tropical sea cucumber genome reveals ecological adaptation and Cuvierian tubules defense mechanism.</title>
        <authorList>
            <person name="Chen T."/>
        </authorList>
    </citation>
    <scope>NUCLEOTIDE SEQUENCE</scope>
    <source>
        <strain evidence="2">Nanhai2018</strain>
        <tissue evidence="2">Muscle</tissue>
    </source>
</reference>